<dbReference type="VEuPathDB" id="TrichDB:TRFO_27529"/>
<dbReference type="EMBL" id="MLAK01000777">
    <property type="protein sequence ID" value="OHT04907.1"/>
    <property type="molecule type" value="Genomic_DNA"/>
</dbReference>
<dbReference type="Proteomes" id="UP000179807">
    <property type="component" value="Unassembled WGS sequence"/>
</dbReference>
<gene>
    <name evidence="2" type="ORF">TRFO_27529</name>
</gene>
<feature type="region of interest" description="Disordered" evidence="1">
    <location>
        <begin position="342"/>
        <end position="373"/>
    </location>
</feature>
<reference evidence="2" key="1">
    <citation type="submission" date="2016-10" db="EMBL/GenBank/DDBJ databases">
        <authorList>
            <person name="Benchimol M."/>
            <person name="Almeida L.G."/>
            <person name="Vasconcelos A.T."/>
            <person name="Perreira-Neves A."/>
            <person name="Rosa I.A."/>
            <person name="Tasca T."/>
            <person name="Bogo M.R."/>
            <person name="de Souza W."/>
        </authorList>
    </citation>
    <scope>NUCLEOTIDE SEQUENCE [LARGE SCALE GENOMIC DNA]</scope>
    <source>
        <strain evidence="2">K</strain>
    </source>
</reference>
<comment type="caution">
    <text evidence="2">The sequence shown here is derived from an EMBL/GenBank/DDBJ whole genome shotgun (WGS) entry which is preliminary data.</text>
</comment>
<feature type="compositionally biased region" description="Basic and acidic residues" evidence="1">
    <location>
        <begin position="349"/>
        <end position="364"/>
    </location>
</feature>
<evidence type="ECO:0000256" key="1">
    <source>
        <dbReference type="SAM" id="MobiDB-lite"/>
    </source>
</evidence>
<proteinExistence type="predicted"/>
<dbReference type="RefSeq" id="XP_068358043.1">
    <property type="nucleotide sequence ID" value="XM_068505608.1"/>
</dbReference>
<name>A0A1J4K0Z7_9EUKA</name>
<sequence length="416" mass="47839">MNKLFEIVIMTCHIKNSSLVKIQLFTPMSEIEEELDITAILIAAFIRQCSSPFNSDMHPITDPNGQKNCVFCEDGYVYLSPDPPDQPSQLDFQRIFKLSSPPSENDENENENDHDSDIDDKPDVEHHRGDYSDDEKEAERVKMKKEKQEQEMKKRKFQEFIKEQKETLQKLTDELKSLTESVADITITEFHLEWGINEDSPPFLLNCDGSRFSYSNELIEFSDFFDQIILFIAYESALSVTPGSCINPDRECIGCPLSVIRQKFELYQAKKYFEPISNDDSYNINSIASYIVSRLNVLFPQMMMANVPCCRHCFNIFAKVSQSRTEATNALVRGRAALQMTVPRPAKKSSREKNRLAQSYDKKKNGSLTGKKKNTFEMFNQTPSGLTIVQNVSQKTYRKSCSLYNNGPFPAYFQKH</sequence>
<accession>A0A1J4K0Z7</accession>
<dbReference type="OrthoDB" id="10676227at2759"/>
<feature type="compositionally biased region" description="Basic and acidic residues" evidence="1">
    <location>
        <begin position="111"/>
        <end position="153"/>
    </location>
</feature>
<dbReference type="GeneID" id="94840312"/>
<feature type="region of interest" description="Disordered" evidence="1">
    <location>
        <begin position="98"/>
        <end position="153"/>
    </location>
</feature>
<dbReference type="AlphaFoldDB" id="A0A1J4K0Z7"/>
<keyword evidence="3" id="KW-1185">Reference proteome</keyword>
<evidence type="ECO:0000313" key="2">
    <source>
        <dbReference type="EMBL" id="OHT04907.1"/>
    </source>
</evidence>
<organism evidence="2 3">
    <name type="scientific">Tritrichomonas foetus</name>
    <dbReference type="NCBI Taxonomy" id="1144522"/>
    <lineage>
        <taxon>Eukaryota</taxon>
        <taxon>Metamonada</taxon>
        <taxon>Parabasalia</taxon>
        <taxon>Tritrichomonadida</taxon>
        <taxon>Tritrichomonadidae</taxon>
        <taxon>Tritrichomonas</taxon>
    </lineage>
</organism>
<evidence type="ECO:0000313" key="3">
    <source>
        <dbReference type="Proteomes" id="UP000179807"/>
    </source>
</evidence>
<protein>
    <submittedName>
        <fullName evidence="2">Uncharacterized protein</fullName>
    </submittedName>
</protein>